<keyword evidence="2" id="KW-0560">Oxidoreductase</keyword>
<dbReference type="NCBIfam" id="NF005868">
    <property type="entry name" value="PRK07806.1"/>
    <property type="match status" value="1"/>
</dbReference>
<organism evidence="3 4">
    <name type="scientific">Granulicella mallensis</name>
    <dbReference type="NCBI Taxonomy" id="940614"/>
    <lineage>
        <taxon>Bacteria</taxon>
        <taxon>Pseudomonadati</taxon>
        <taxon>Acidobacteriota</taxon>
        <taxon>Terriglobia</taxon>
        <taxon>Terriglobales</taxon>
        <taxon>Acidobacteriaceae</taxon>
        <taxon>Granulicella</taxon>
    </lineage>
</organism>
<dbReference type="InterPro" id="IPR002347">
    <property type="entry name" value="SDR_fam"/>
</dbReference>
<reference evidence="3 4" key="1">
    <citation type="submission" date="2020-08" db="EMBL/GenBank/DDBJ databases">
        <title>Genomic Encyclopedia of Type Strains, Phase IV (KMG-V): Genome sequencing to study the core and pangenomes of soil and plant-associated prokaryotes.</title>
        <authorList>
            <person name="Whitman W."/>
        </authorList>
    </citation>
    <scope>NUCLEOTIDE SEQUENCE [LARGE SCALE GENOMIC DNA]</scope>
    <source>
        <strain evidence="3 4">X5P3</strain>
    </source>
</reference>
<comment type="similarity">
    <text evidence="1">Belongs to the short-chain dehydrogenases/reductases (SDR) family.</text>
</comment>
<protein>
    <submittedName>
        <fullName evidence="3">NAD(P)-dependent dehydrogenase (Short-subunit alcohol dehydrogenase family)</fullName>
    </submittedName>
</protein>
<name>A0A7W7ZMN3_9BACT</name>
<dbReference type="SUPFAM" id="SSF51735">
    <property type="entry name" value="NAD(P)-binding Rossmann-fold domains"/>
    <property type="match status" value="1"/>
</dbReference>
<evidence type="ECO:0000256" key="2">
    <source>
        <dbReference type="ARBA" id="ARBA00023002"/>
    </source>
</evidence>
<evidence type="ECO:0000313" key="3">
    <source>
        <dbReference type="EMBL" id="MBB5062766.1"/>
    </source>
</evidence>
<dbReference type="Gene3D" id="3.40.50.720">
    <property type="entry name" value="NAD(P)-binding Rossmann-like Domain"/>
    <property type="match status" value="1"/>
</dbReference>
<dbReference type="PANTHER" id="PTHR43669">
    <property type="entry name" value="5-KETO-D-GLUCONATE 5-REDUCTASE"/>
    <property type="match status" value="1"/>
</dbReference>
<dbReference type="EMBL" id="JACHIO010000004">
    <property type="protein sequence ID" value="MBB5062766.1"/>
    <property type="molecule type" value="Genomic_DNA"/>
</dbReference>
<evidence type="ECO:0000256" key="1">
    <source>
        <dbReference type="ARBA" id="ARBA00006484"/>
    </source>
</evidence>
<accession>A0A7W7ZMN3</accession>
<evidence type="ECO:0000313" key="4">
    <source>
        <dbReference type="Proteomes" id="UP000584867"/>
    </source>
</evidence>
<dbReference type="Pfam" id="PF00106">
    <property type="entry name" value="adh_short"/>
    <property type="match status" value="1"/>
</dbReference>
<dbReference type="PANTHER" id="PTHR43669:SF3">
    <property type="entry name" value="ALCOHOL DEHYDROGENASE, PUTATIVE (AFU_ORTHOLOGUE AFUA_3G03445)-RELATED"/>
    <property type="match status" value="1"/>
</dbReference>
<proteinExistence type="inferred from homology"/>
<dbReference type="GO" id="GO:0016491">
    <property type="term" value="F:oxidoreductase activity"/>
    <property type="evidence" value="ECO:0007669"/>
    <property type="project" value="UniProtKB-KW"/>
</dbReference>
<dbReference type="InterPro" id="IPR036291">
    <property type="entry name" value="NAD(P)-bd_dom_sf"/>
</dbReference>
<dbReference type="Proteomes" id="UP000584867">
    <property type="component" value="Unassembled WGS sequence"/>
</dbReference>
<gene>
    <name evidence="3" type="ORF">HDF15_001103</name>
</gene>
<comment type="caution">
    <text evidence="3">The sequence shown here is derived from an EMBL/GenBank/DDBJ whole genome shotgun (WGS) entry which is preliminary data.</text>
</comment>
<sequence length="254" mass="27091">MTEQVTSSLPLLGKTSLVTGASRGIGASVARQLAELGADVAINYRSKRPRAEEVAQAISDLGRRTLLLQADITETKDIEATFDQIKKAWGQLDILVLNASGGLETDKAADYAMNLNLHAQVNLVQGALALMRPGGKIVFVTSHLAHFYGTKPVYPGYEPVAISKKAGEDALRAMIPELSEKGIRLVIISGDLIEGTITPKLLQRQYPGLIAGRKEEAGSLPDVEEFAAAIVDGALNEKHETGAIVYVGSTEWSG</sequence>
<dbReference type="PRINTS" id="PR00081">
    <property type="entry name" value="GDHRDH"/>
</dbReference>
<dbReference type="RefSeq" id="WP_184253455.1">
    <property type="nucleotide sequence ID" value="NZ_JACHIO010000004.1"/>
</dbReference>
<dbReference type="AlphaFoldDB" id="A0A7W7ZMN3"/>